<organism evidence="1 2">
    <name type="scientific">Fretibacterium fastidiosum</name>
    <dbReference type="NCBI Taxonomy" id="651822"/>
    <lineage>
        <taxon>Bacteria</taxon>
        <taxon>Thermotogati</taxon>
        <taxon>Synergistota</taxon>
        <taxon>Synergistia</taxon>
        <taxon>Synergistales</taxon>
        <taxon>Aminobacteriaceae</taxon>
        <taxon>Fretibacterium</taxon>
    </lineage>
</organism>
<reference evidence="1 2" key="2">
    <citation type="submission" date="2010-03" db="EMBL/GenBank/DDBJ databases">
        <authorList>
            <person name="Pajon A."/>
        </authorList>
    </citation>
    <scope>NUCLEOTIDE SEQUENCE [LARGE SCALE GENOMIC DNA]</scope>
    <source>
        <strain evidence="1 2">SGP1</strain>
    </source>
</reference>
<proteinExistence type="predicted"/>
<evidence type="ECO:0000313" key="2">
    <source>
        <dbReference type="Proteomes" id="UP000008957"/>
    </source>
</evidence>
<dbReference type="AlphaFoldDB" id="A0AB94IY71"/>
<name>A0AB94IY71_9BACT</name>
<evidence type="ECO:0000313" key="1">
    <source>
        <dbReference type="EMBL" id="CBL28711.1"/>
    </source>
</evidence>
<keyword evidence="2" id="KW-1185">Reference proteome</keyword>
<accession>A0AB94IY71</accession>
<dbReference type="EMBL" id="FP929056">
    <property type="protein sequence ID" value="CBL28711.1"/>
    <property type="molecule type" value="Genomic_DNA"/>
</dbReference>
<dbReference type="RefSeq" id="WP_015556858.1">
    <property type="nucleotide sequence ID" value="NC_021038.1"/>
</dbReference>
<protein>
    <submittedName>
        <fullName evidence="1">Uncharacterized protein</fullName>
    </submittedName>
</protein>
<reference evidence="2" key="1">
    <citation type="submission" date="2010-03" db="EMBL/GenBank/DDBJ databases">
        <title>The genome sequence of Synergistetes sp. SGP1.</title>
        <authorList>
            <consortium name="metaHIT consortium -- http://www.metahit.eu/"/>
            <person name="Pajon A."/>
            <person name="Turner K."/>
            <person name="Parkhill J."/>
            <person name="Wade W."/>
            <person name="Vartoukian S."/>
        </authorList>
    </citation>
    <scope>NUCLEOTIDE SEQUENCE [LARGE SCALE GENOMIC DNA]</scope>
    <source>
        <strain evidence="2">SGP1</strain>
    </source>
</reference>
<sequence length="81" mass="9220">MNVAHMENVKTRKSLYRRIHALSEENLQSLVHYLNELESGEAQEPNEETVAAMRDVIAGRNLSKTYDNVDEMMKDLLGSNA</sequence>
<gene>
    <name evidence="1" type="ORF">SY1_18550</name>
</gene>
<dbReference type="Proteomes" id="UP000008957">
    <property type="component" value="Chromosome"/>
</dbReference>
<dbReference type="KEGG" id="sbr:SY1_18550"/>